<organism evidence="2 3">
    <name type="scientific">Trema orientale</name>
    <name type="common">Charcoal tree</name>
    <name type="synonym">Celtis orientalis</name>
    <dbReference type="NCBI Taxonomy" id="63057"/>
    <lineage>
        <taxon>Eukaryota</taxon>
        <taxon>Viridiplantae</taxon>
        <taxon>Streptophyta</taxon>
        <taxon>Embryophyta</taxon>
        <taxon>Tracheophyta</taxon>
        <taxon>Spermatophyta</taxon>
        <taxon>Magnoliopsida</taxon>
        <taxon>eudicotyledons</taxon>
        <taxon>Gunneridae</taxon>
        <taxon>Pentapetalae</taxon>
        <taxon>rosids</taxon>
        <taxon>fabids</taxon>
        <taxon>Rosales</taxon>
        <taxon>Cannabaceae</taxon>
        <taxon>Trema</taxon>
    </lineage>
</organism>
<dbReference type="InParanoid" id="A0A2P5EFG4"/>
<proteinExistence type="predicted"/>
<sequence>MDSRDKKATQMQSARSENKAAMEVKGVVEAPPVTKRGGKENMEERKAKPEEPKGLPHQQVPQPGDFSSEALEHI</sequence>
<name>A0A2P5EFG4_TREOI</name>
<dbReference type="AlphaFoldDB" id="A0A2P5EFG4"/>
<reference evidence="3" key="1">
    <citation type="submission" date="2016-06" db="EMBL/GenBank/DDBJ databases">
        <title>Parallel loss of symbiosis genes in relatives of nitrogen-fixing non-legume Parasponia.</title>
        <authorList>
            <person name="Van Velzen R."/>
            <person name="Holmer R."/>
            <person name="Bu F."/>
            <person name="Rutten L."/>
            <person name="Van Zeijl A."/>
            <person name="Liu W."/>
            <person name="Santuari L."/>
            <person name="Cao Q."/>
            <person name="Sharma T."/>
            <person name="Shen D."/>
            <person name="Roswanjaya Y."/>
            <person name="Wardhani T."/>
            <person name="Kalhor M.S."/>
            <person name="Jansen J."/>
            <person name="Van den Hoogen J."/>
            <person name="Gungor B."/>
            <person name="Hartog M."/>
            <person name="Hontelez J."/>
            <person name="Verver J."/>
            <person name="Yang W.-C."/>
            <person name="Schijlen E."/>
            <person name="Repin R."/>
            <person name="Schilthuizen M."/>
            <person name="Schranz E."/>
            <person name="Heidstra R."/>
            <person name="Miyata K."/>
            <person name="Fedorova E."/>
            <person name="Kohlen W."/>
            <person name="Bisseling T."/>
            <person name="Smit S."/>
            <person name="Geurts R."/>
        </authorList>
    </citation>
    <scope>NUCLEOTIDE SEQUENCE [LARGE SCALE GENOMIC DNA]</scope>
    <source>
        <strain evidence="3">cv. RG33-2</strain>
    </source>
</reference>
<gene>
    <name evidence="2" type="ORF">TorRG33x02_200180</name>
</gene>
<keyword evidence="3" id="KW-1185">Reference proteome</keyword>
<accession>A0A2P5EFG4</accession>
<feature type="region of interest" description="Disordered" evidence="1">
    <location>
        <begin position="1"/>
        <end position="74"/>
    </location>
</feature>
<dbReference type="EMBL" id="JXTC01000166">
    <property type="protein sequence ID" value="PON84264.1"/>
    <property type="molecule type" value="Genomic_DNA"/>
</dbReference>
<dbReference type="Proteomes" id="UP000237000">
    <property type="component" value="Unassembled WGS sequence"/>
</dbReference>
<dbReference type="OrthoDB" id="1741905at2759"/>
<evidence type="ECO:0000313" key="2">
    <source>
        <dbReference type="EMBL" id="PON84264.1"/>
    </source>
</evidence>
<comment type="caution">
    <text evidence="2">The sequence shown here is derived from an EMBL/GenBank/DDBJ whole genome shotgun (WGS) entry which is preliminary data.</text>
</comment>
<evidence type="ECO:0000313" key="3">
    <source>
        <dbReference type="Proteomes" id="UP000237000"/>
    </source>
</evidence>
<evidence type="ECO:0000256" key="1">
    <source>
        <dbReference type="SAM" id="MobiDB-lite"/>
    </source>
</evidence>
<protein>
    <submittedName>
        <fullName evidence="2">Uncharacterized protein</fullName>
    </submittedName>
</protein>
<feature type="compositionally biased region" description="Basic and acidic residues" evidence="1">
    <location>
        <begin position="37"/>
        <end position="54"/>
    </location>
</feature>